<dbReference type="RefSeq" id="WP_155513334.1">
    <property type="nucleotide sequence ID" value="NZ_CZBP01000001.1"/>
</dbReference>
<sequence>MCDDLGSFIHQKRVEKKITMRKLAGMLDVPVTYLCDVEKNRCRIKDRLALLAEILALSDEEKIRIFELAGNASVDTDLSGYEMPACSLIEDPENGEKEWLQMVAELESRKN</sequence>
<dbReference type="Gene3D" id="1.10.260.40">
    <property type="entry name" value="lambda repressor-like DNA-binding domains"/>
    <property type="match status" value="1"/>
</dbReference>
<dbReference type="InterPro" id="IPR010982">
    <property type="entry name" value="Lambda_DNA-bd_dom_sf"/>
</dbReference>
<evidence type="ECO:0000313" key="3">
    <source>
        <dbReference type="Proteomes" id="UP000095762"/>
    </source>
</evidence>
<evidence type="ECO:0000313" key="2">
    <source>
        <dbReference type="EMBL" id="CUP57659.1"/>
    </source>
</evidence>
<dbReference type="InterPro" id="IPR001387">
    <property type="entry name" value="Cro/C1-type_HTH"/>
</dbReference>
<protein>
    <recommendedName>
        <fullName evidence="1">HTH cro/C1-type domain-containing protein</fullName>
    </recommendedName>
</protein>
<dbReference type="GO" id="GO:0003677">
    <property type="term" value="F:DNA binding"/>
    <property type="evidence" value="ECO:0007669"/>
    <property type="project" value="InterPro"/>
</dbReference>
<dbReference type="AlphaFoldDB" id="A0A174PID9"/>
<dbReference type="SUPFAM" id="SSF47413">
    <property type="entry name" value="lambda repressor-like DNA-binding domains"/>
    <property type="match status" value="1"/>
</dbReference>
<dbReference type="EMBL" id="CZBP01000001">
    <property type="protein sequence ID" value="CUP57659.1"/>
    <property type="molecule type" value="Genomic_DNA"/>
</dbReference>
<accession>A0A174PID9</accession>
<dbReference type="PROSITE" id="PS50943">
    <property type="entry name" value="HTH_CROC1"/>
    <property type="match status" value="1"/>
</dbReference>
<gene>
    <name evidence="2" type="ORF">ERS852569_00031</name>
</gene>
<feature type="domain" description="HTH cro/C1-type" evidence="1">
    <location>
        <begin position="9"/>
        <end position="63"/>
    </location>
</feature>
<reference evidence="2 3" key="1">
    <citation type="submission" date="2015-09" db="EMBL/GenBank/DDBJ databases">
        <authorList>
            <consortium name="Pathogen Informatics"/>
        </authorList>
    </citation>
    <scope>NUCLEOTIDE SEQUENCE [LARGE SCALE GENOMIC DNA]</scope>
    <source>
        <strain evidence="2 3">2789STDY5834957</strain>
    </source>
</reference>
<organism evidence="2 3">
    <name type="scientific">Blautia obeum</name>
    <dbReference type="NCBI Taxonomy" id="40520"/>
    <lineage>
        <taxon>Bacteria</taxon>
        <taxon>Bacillati</taxon>
        <taxon>Bacillota</taxon>
        <taxon>Clostridia</taxon>
        <taxon>Lachnospirales</taxon>
        <taxon>Lachnospiraceae</taxon>
        <taxon>Blautia</taxon>
    </lineage>
</organism>
<evidence type="ECO:0000259" key="1">
    <source>
        <dbReference type="PROSITE" id="PS50943"/>
    </source>
</evidence>
<name>A0A174PID9_9FIRM</name>
<proteinExistence type="predicted"/>
<dbReference type="Proteomes" id="UP000095762">
    <property type="component" value="Unassembled WGS sequence"/>
</dbReference>